<gene>
    <name evidence="5" type="primary">fliW</name>
    <name evidence="6" type="ORF">LF65_04819</name>
</gene>
<dbReference type="STRING" id="1520.LF65_04819"/>
<dbReference type="GO" id="GO:0005737">
    <property type="term" value="C:cytoplasm"/>
    <property type="evidence" value="ECO:0007669"/>
    <property type="project" value="UniProtKB-SubCell"/>
</dbReference>
<keyword evidence="1 5" id="KW-0963">Cytoplasm</keyword>
<dbReference type="RefSeq" id="WP_041899769.1">
    <property type="nucleotide sequence ID" value="NZ_CP010086.2"/>
</dbReference>
<comment type="subunit">
    <text evidence="5">Interacts with translational regulator CsrA and flagellin(s).</text>
</comment>
<keyword evidence="6" id="KW-0282">Flagellum</keyword>
<reference evidence="7" key="1">
    <citation type="submission" date="2014-12" db="EMBL/GenBank/DDBJ databases">
        <title>Genome sequence of Clostridium beijerinckii strain 59B.</title>
        <authorList>
            <person name="Little G.T."/>
            <person name="Minton N.P."/>
        </authorList>
    </citation>
    <scope>NUCLEOTIDE SEQUENCE [LARGE SCALE GENOMIC DNA]</scope>
    <source>
        <strain evidence="7">59B</strain>
    </source>
</reference>
<dbReference type="PANTHER" id="PTHR39190:SF1">
    <property type="entry name" value="FLAGELLAR ASSEMBLY FACTOR FLIW"/>
    <property type="match status" value="1"/>
</dbReference>
<evidence type="ECO:0000313" key="6">
    <source>
        <dbReference type="EMBL" id="AJH01348.1"/>
    </source>
</evidence>
<dbReference type="GO" id="GO:0006417">
    <property type="term" value="P:regulation of translation"/>
    <property type="evidence" value="ECO:0007669"/>
    <property type="project" value="UniProtKB-KW"/>
</dbReference>
<evidence type="ECO:0000256" key="1">
    <source>
        <dbReference type="ARBA" id="ARBA00022490"/>
    </source>
</evidence>
<dbReference type="Proteomes" id="UP000031866">
    <property type="component" value="Chromosome"/>
</dbReference>
<dbReference type="KEGG" id="cbei:LF65_04819"/>
<keyword evidence="6" id="KW-0966">Cell projection</keyword>
<dbReference type="OrthoDB" id="9801235at2"/>
<dbReference type="PANTHER" id="PTHR39190">
    <property type="entry name" value="FLAGELLAR ASSEMBLY FACTOR FLIW"/>
    <property type="match status" value="1"/>
</dbReference>
<dbReference type="InterPro" id="IPR024046">
    <property type="entry name" value="Flagellar_assmbl_FliW_dom_sf"/>
</dbReference>
<keyword evidence="6" id="KW-0969">Cilium</keyword>
<dbReference type="EMBL" id="CP010086">
    <property type="protein sequence ID" value="AJH01348.1"/>
    <property type="molecule type" value="Genomic_DNA"/>
</dbReference>
<dbReference type="HAMAP" id="MF_01185">
    <property type="entry name" value="FliW"/>
    <property type="match status" value="1"/>
</dbReference>
<keyword evidence="3 5" id="KW-0810">Translation regulation</keyword>
<dbReference type="NCBIfam" id="NF009793">
    <property type="entry name" value="PRK13285.1-1"/>
    <property type="match status" value="1"/>
</dbReference>
<evidence type="ECO:0000256" key="4">
    <source>
        <dbReference type="ARBA" id="ARBA00023186"/>
    </source>
</evidence>
<organism evidence="6 7">
    <name type="scientific">Clostridium beijerinckii</name>
    <name type="common">Clostridium MP</name>
    <dbReference type="NCBI Taxonomy" id="1520"/>
    <lineage>
        <taxon>Bacteria</taxon>
        <taxon>Bacillati</taxon>
        <taxon>Bacillota</taxon>
        <taxon>Clostridia</taxon>
        <taxon>Eubacteriales</taxon>
        <taxon>Clostridiaceae</taxon>
        <taxon>Clostridium</taxon>
    </lineage>
</organism>
<sequence length="139" mass="15954">MKFISKIHGKIEYEQKNIITFNKGLLGLSDLKKFILLDLEDYEPFKLLQSLQDNEIAMIVTSPYEFFKDYEFVLSEETIKNLKIDSPEQVNVVTTVTLNSDLKKITTNLQGPIVINTSNNIGEQIILDDPKYKVKSPLI</sequence>
<keyword evidence="4 5" id="KW-0143">Chaperone</keyword>
<comment type="subcellular location">
    <subcellularLocation>
        <location evidence="5">Cytoplasm</location>
    </subcellularLocation>
</comment>
<name>A0A0B5QTG9_CLOBE</name>
<dbReference type="InterPro" id="IPR003775">
    <property type="entry name" value="Flagellar_assembly_factor_FliW"/>
</dbReference>
<dbReference type="AlphaFoldDB" id="A0A0B5QTG9"/>
<dbReference type="SUPFAM" id="SSF141457">
    <property type="entry name" value="BH3618-like"/>
    <property type="match status" value="1"/>
</dbReference>
<keyword evidence="2 5" id="KW-1005">Bacterial flagellum biogenesis</keyword>
<proteinExistence type="inferred from homology"/>
<dbReference type="GO" id="GO:0044780">
    <property type="term" value="P:bacterial-type flagellum assembly"/>
    <property type="evidence" value="ECO:0007669"/>
    <property type="project" value="UniProtKB-UniRule"/>
</dbReference>
<evidence type="ECO:0000256" key="5">
    <source>
        <dbReference type="HAMAP-Rule" id="MF_01185"/>
    </source>
</evidence>
<evidence type="ECO:0000313" key="7">
    <source>
        <dbReference type="Proteomes" id="UP000031866"/>
    </source>
</evidence>
<protein>
    <recommendedName>
        <fullName evidence="5">Flagellar assembly factor FliW</fullName>
    </recommendedName>
</protein>
<accession>A0A0B5QTG9</accession>
<comment type="function">
    <text evidence="5">Acts as an anti-CsrA protein, binds CsrA and prevents it from repressing translation of its target genes, one of which is flagellin. Binds to flagellin and participates in the assembly of the flagellum.</text>
</comment>
<dbReference type="Gene3D" id="2.30.290.10">
    <property type="entry name" value="BH3618-like"/>
    <property type="match status" value="1"/>
</dbReference>
<evidence type="ECO:0000256" key="2">
    <source>
        <dbReference type="ARBA" id="ARBA00022795"/>
    </source>
</evidence>
<dbReference type="Pfam" id="PF02623">
    <property type="entry name" value="FliW"/>
    <property type="match status" value="1"/>
</dbReference>
<evidence type="ECO:0000256" key="3">
    <source>
        <dbReference type="ARBA" id="ARBA00022845"/>
    </source>
</evidence>
<comment type="similarity">
    <text evidence="5">Belongs to the FliW family.</text>
</comment>